<dbReference type="InterPro" id="IPR011990">
    <property type="entry name" value="TPR-like_helical_dom_sf"/>
</dbReference>
<dbReference type="Gene3D" id="1.25.40.10">
    <property type="entry name" value="Tetratricopeptide repeat domain"/>
    <property type="match status" value="2"/>
</dbReference>
<keyword evidence="1" id="KW-0175">Coiled coil</keyword>
<feature type="domain" description="Ancillary SecYEG translocon subunit/Cell division coordinator CpoB TPR" evidence="3">
    <location>
        <begin position="207"/>
        <end position="325"/>
    </location>
</feature>
<feature type="coiled-coil region" evidence="1">
    <location>
        <begin position="589"/>
        <end position="616"/>
    </location>
</feature>
<organism evidence="4 5">
    <name type="scientific">Archangium lansingense</name>
    <dbReference type="NCBI Taxonomy" id="2995310"/>
    <lineage>
        <taxon>Bacteria</taxon>
        <taxon>Pseudomonadati</taxon>
        <taxon>Myxococcota</taxon>
        <taxon>Myxococcia</taxon>
        <taxon>Myxococcales</taxon>
        <taxon>Cystobacterineae</taxon>
        <taxon>Archangiaceae</taxon>
        <taxon>Archangium</taxon>
    </lineage>
</organism>
<evidence type="ECO:0000259" key="3">
    <source>
        <dbReference type="Pfam" id="PF09976"/>
    </source>
</evidence>
<sequence>MGTSRLQALLLAATALLAPGSARAEEKPPAPRPSAVELTSRLDQVSGQLKAAEENIRFVETQYTQRPEPGDDELRLRRFSNGEIQYLLEDWAAASVLFYDLVGDPKFRAQGRYPDALFYLGDSLYRQQNYIGARIYLRELLTLSDTKHYRDALARYLEIAGRLNQFTGLDEYIERARRLSGGQLPPELDYVYAKWLFKRTDLPDPERRQRARAAFQPLASTAGGKFQKQSAYFLGVLSVQEGDYAGAVEQFRPLATEAVQEPELQRLKELASLSLGRLLYELGRYDEALDRYAEIPRDSESFVDSLYEMAWVHVKKGDFEKAKNATDILLLVGPESPIAPDARILLGHLQLKLRKYEEATATYEELISTYKPVHDQVDTLLKANQDPVAYFDKLLARNERTLDITTLLPPMALKFATTQVEVADAVRMQKDLDSSRQGVDESKDIATRILQALDERGLQVFPELQEGYQRADAVDSALVRAEQWLVQVEGDVLRGRLQPEELTALEAVRREREALGVRLASLPTNQQELEARRERMQARVDELDRDAFQLGFELQSMSAISTAVRKWLEDTRAERTSQPEDEKEFLAQLHNEEQTVGALEAELKQLRSRLANERASASAFVSGEEVLRVQYRETLQREHGLLTAAEARLSGEDAALVARTHETRQRSEALRTRVDTARQVLRAQVQRRGEVIKGKVLAEQQILQSYHQEVASVSGDARNLVGRIAFESIQKVRKQFYDLVLKADVGLVDVAFTRKQDKTTEIQKLSAQKDKDLRDLEKEFEEVLKDEN</sequence>
<dbReference type="SMART" id="SM00028">
    <property type="entry name" value="TPR"/>
    <property type="match status" value="4"/>
</dbReference>
<gene>
    <name evidence="4" type="ORF">OV287_13810</name>
</gene>
<dbReference type="Pfam" id="PF09976">
    <property type="entry name" value="TPR_21"/>
    <property type="match status" value="1"/>
</dbReference>
<dbReference type="Pfam" id="PF13181">
    <property type="entry name" value="TPR_8"/>
    <property type="match status" value="1"/>
</dbReference>
<evidence type="ECO:0000313" key="4">
    <source>
        <dbReference type="EMBL" id="MCY1075561.1"/>
    </source>
</evidence>
<proteinExistence type="predicted"/>
<keyword evidence="5" id="KW-1185">Reference proteome</keyword>
<protein>
    <submittedName>
        <fullName evidence="4">Tetratricopeptide repeat protein</fullName>
    </submittedName>
</protein>
<dbReference type="EMBL" id="JAPNKA010000001">
    <property type="protein sequence ID" value="MCY1075561.1"/>
    <property type="molecule type" value="Genomic_DNA"/>
</dbReference>
<dbReference type="InterPro" id="IPR019734">
    <property type="entry name" value="TPR_rpt"/>
</dbReference>
<dbReference type="SUPFAM" id="SSF48452">
    <property type="entry name" value="TPR-like"/>
    <property type="match status" value="1"/>
</dbReference>
<keyword evidence="2" id="KW-0732">Signal</keyword>
<evidence type="ECO:0000313" key="5">
    <source>
        <dbReference type="Proteomes" id="UP001207654"/>
    </source>
</evidence>
<comment type="caution">
    <text evidence="4">The sequence shown here is derived from an EMBL/GenBank/DDBJ whole genome shotgun (WGS) entry which is preliminary data.</text>
</comment>
<feature type="coiled-coil region" evidence="1">
    <location>
        <begin position="35"/>
        <end position="62"/>
    </location>
</feature>
<name>A0ABT4A2I7_9BACT</name>
<reference evidence="4 5" key="1">
    <citation type="submission" date="2022-11" db="EMBL/GenBank/DDBJ databases">
        <title>Minimal conservation of predation-associated metabolite biosynthetic gene clusters underscores biosynthetic potential of Myxococcota including descriptions for ten novel species: Archangium lansinium sp. nov., Myxococcus landrumus sp. nov., Nannocystis bai.</title>
        <authorList>
            <person name="Ahearne A."/>
            <person name="Stevens C."/>
            <person name="Phillips K."/>
        </authorList>
    </citation>
    <scope>NUCLEOTIDE SEQUENCE [LARGE SCALE GENOMIC DNA]</scope>
    <source>
        <strain evidence="4 5">MIWBW</strain>
    </source>
</reference>
<accession>A0ABT4A2I7</accession>
<feature type="signal peptide" evidence="2">
    <location>
        <begin position="1"/>
        <end position="24"/>
    </location>
</feature>
<evidence type="ECO:0000256" key="2">
    <source>
        <dbReference type="SAM" id="SignalP"/>
    </source>
</evidence>
<evidence type="ECO:0000256" key="1">
    <source>
        <dbReference type="SAM" id="Coils"/>
    </source>
</evidence>
<dbReference type="Proteomes" id="UP001207654">
    <property type="component" value="Unassembled WGS sequence"/>
</dbReference>
<dbReference type="InterPro" id="IPR018704">
    <property type="entry name" value="SecYEG/CpoB_TPR"/>
</dbReference>
<dbReference type="RefSeq" id="WP_267534491.1">
    <property type="nucleotide sequence ID" value="NZ_JAPNKA010000001.1"/>
</dbReference>
<feature type="chain" id="PRO_5046156321" evidence="2">
    <location>
        <begin position="25"/>
        <end position="788"/>
    </location>
</feature>